<evidence type="ECO:0000256" key="3">
    <source>
        <dbReference type="ARBA" id="ARBA00012726"/>
    </source>
</evidence>
<dbReference type="EMBL" id="CP028858">
    <property type="protein sequence ID" value="AWB27793.1"/>
    <property type="molecule type" value="Genomic_DNA"/>
</dbReference>
<protein>
    <recommendedName>
        <fullName evidence="10">tRNA-splicing ligase RtcB</fullName>
        <ecNumber evidence="3">6.5.1.8</ecNumber>
    </recommendedName>
    <alternativeName>
        <fullName evidence="9">3'-phosphate/5'-hydroxy nucleic acid ligase</fullName>
    </alternativeName>
</protein>
<name>A0A2R4X240_9EURY</name>
<feature type="binding site" evidence="15">
    <location>
        <begin position="392"/>
        <end position="395"/>
    </location>
    <ligand>
        <name>GMP</name>
        <dbReference type="ChEBI" id="CHEBI:58115"/>
    </ligand>
</feature>
<evidence type="ECO:0000256" key="8">
    <source>
        <dbReference type="ARBA" id="ARBA00023211"/>
    </source>
</evidence>
<evidence type="ECO:0000256" key="9">
    <source>
        <dbReference type="ARBA" id="ARBA00030221"/>
    </source>
</evidence>
<dbReference type="PANTHER" id="PTHR43749:SF2">
    <property type="entry name" value="RNA-SPLICING LIGASE RTCB"/>
    <property type="match status" value="1"/>
</dbReference>
<dbReference type="EC" id="6.5.1.8" evidence="3"/>
<dbReference type="RefSeq" id="WP_108382489.1">
    <property type="nucleotide sequence ID" value="NZ_CP028858.1"/>
</dbReference>
<evidence type="ECO:0000256" key="7">
    <source>
        <dbReference type="ARBA" id="ARBA00023134"/>
    </source>
</evidence>
<comment type="catalytic activity">
    <reaction evidence="12">
        <text>a 3'-end 3'-phospho-ribonucleotide-RNA + a 5'-end dephospho-ribonucleoside-RNA + GTP = a ribonucleotidyl-ribonucleotide-RNA + GMP + diphosphate</text>
        <dbReference type="Rhea" id="RHEA:68076"/>
        <dbReference type="Rhea" id="RHEA-COMP:10463"/>
        <dbReference type="Rhea" id="RHEA-COMP:13936"/>
        <dbReference type="Rhea" id="RHEA-COMP:17355"/>
        <dbReference type="ChEBI" id="CHEBI:33019"/>
        <dbReference type="ChEBI" id="CHEBI:37565"/>
        <dbReference type="ChEBI" id="CHEBI:58115"/>
        <dbReference type="ChEBI" id="CHEBI:83062"/>
        <dbReference type="ChEBI" id="CHEBI:138284"/>
        <dbReference type="ChEBI" id="CHEBI:173118"/>
        <dbReference type="EC" id="6.5.1.8"/>
    </reaction>
</comment>
<comment type="catalytic activity">
    <reaction evidence="13">
        <text>a 3'-end 2',3'-cyclophospho-ribonucleotide-RNA + a 5'-end dephospho-ribonucleoside-RNA + GTP + H2O = a ribonucleotidyl-ribonucleotide-RNA + GMP + diphosphate + H(+)</text>
        <dbReference type="Rhea" id="RHEA:68080"/>
        <dbReference type="Rhea" id="RHEA-COMP:10464"/>
        <dbReference type="Rhea" id="RHEA-COMP:13936"/>
        <dbReference type="Rhea" id="RHEA-COMP:17355"/>
        <dbReference type="ChEBI" id="CHEBI:15377"/>
        <dbReference type="ChEBI" id="CHEBI:15378"/>
        <dbReference type="ChEBI" id="CHEBI:33019"/>
        <dbReference type="ChEBI" id="CHEBI:37565"/>
        <dbReference type="ChEBI" id="CHEBI:58115"/>
        <dbReference type="ChEBI" id="CHEBI:83064"/>
        <dbReference type="ChEBI" id="CHEBI:138284"/>
        <dbReference type="ChEBI" id="CHEBI:173118"/>
        <dbReference type="EC" id="6.5.1.8"/>
    </reaction>
</comment>
<dbReference type="Gene3D" id="3.90.1860.10">
    <property type="entry name" value="tRNA-splicing ligase RtcB"/>
    <property type="match status" value="2"/>
</dbReference>
<sequence>MSTTDEIRIEGAYTDARVFTDDLEDDCREQIQAMVDHEAFREPVRIMPDAHPGAGAVIGFTMPLGERVCPNTVGVDIGCGMTARRLGRPATLIDSLGDEHAMREIDDRIRAAVPMGQNTFDDVATDQDYHLVDDFPWDRCEKKLQTLNETLGTAIDADYGKAYFLDLCDRIGYDVRRAISSLGTLGGGNHFVEVSRSRETDDVWVVVHSGSRGIGYTIAEYWQEQAHRACDDRAGRIRKRLRSDPDIEPAFYAFDLDAVDDRDLLNWVQGGMGADWKRPDAVRAAKEGSAIEATMDRLRDIATIAREETDGDDLDYLEGDQRHGYLRDMIFAQTYAAESRRRMVDAVVDVLDAPAASDDDYIVSTHNYIDAEDLIVRKGATRAHAGERGIVPFNMRDGAVIIEGRGNEAWNLSAPHGAGRRGSRRWAHREFDLAAFEAAMDGVFSTSIRESTIDEAPMAYKDSDAILDRMTPTARVIDELTPVLNLKAT</sequence>
<dbReference type="InterPro" id="IPR036025">
    <property type="entry name" value="RtcB-like_sf"/>
</dbReference>
<evidence type="ECO:0000313" key="17">
    <source>
        <dbReference type="EMBL" id="AWB27793.1"/>
    </source>
</evidence>
<dbReference type="GO" id="GO:0030145">
    <property type="term" value="F:manganese ion binding"/>
    <property type="evidence" value="ECO:0007669"/>
    <property type="project" value="TreeGrafter"/>
</dbReference>
<gene>
    <name evidence="17" type="ORF">HARCEL1_08755</name>
</gene>
<keyword evidence="18" id="KW-1185">Reference proteome</keyword>
<feature type="binding site" evidence="15">
    <location>
        <begin position="416"/>
        <end position="419"/>
    </location>
    <ligand>
        <name>GMP</name>
        <dbReference type="ChEBI" id="CHEBI:58115"/>
    </ligand>
</feature>
<evidence type="ECO:0000256" key="11">
    <source>
        <dbReference type="ARBA" id="ARBA00045316"/>
    </source>
</evidence>
<keyword evidence="7 15" id="KW-0342">GTP-binding</keyword>
<dbReference type="GO" id="GO:0005525">
    <property type="term" value="F:GTP binding"/>
    <property type="evidence" value="ECO:0007669"/>
    <property type="project" value="UniProtKB-KW"/>
</dbReference>
<keyword evidence="5 16" id="KW-0479">Metal-binding</keyword>
<dbReference type="Proteomes" id="UP000244727">
    <property type="component" value="Chromosome"/>
</dbReference>
<dbReference type="GeneID" id="36512592"/>
<feature type="binding site" evidence="16">
    <location>
        <position position="190"/>
    </location>
    <ligand>
        <name>Mn(2+)</name>
        <dbReference type="ChEBI" id="CHEBI:29035"/>
        <label>1</label>
    </ligand>
</feature>
<evidence type="ECO:0000256" key="5">
    <source>
        <dbReference type="ARBA" id="ARBA00022723"/>
    </source>
</evidence>
<evidence type="ECO:0000256" key="6">
    <source>
        <dbReference type="ARBA" id="ARBA00022741"/>
    </source>
</evidence>
<comment type="similarity">
    <text evidence="1">Belongs to the RtcB family.</text>
</comment>
<evidence type="ECO:0000256" key="4">
    <source>
        <dbReference type="ARBA" id="ARBA00022598"/>
    </source>
</evidence>
<dbReference type="GO" id="GO:0006396">
    <property type="term" value="P:RNA processing"/>
    <property type="evidence" value="ECO:0007669"/>
    <property type="project" value="InterPro"/>
</dbReference>
<dbReference type="AlphaFoldDB" id="A0A2R4X240"/>
<dbReference type="InterPro" id="IPR052915">
    <property type="entry name" value="RtcB-like"/>
</dbReference>
<dbReference type="SUPFAM" id="SSF103365">
    <property type="entry name" value="Hypothetical protein PH1602"/>
    <property type="match status" value="1"/>
</dbReference>
<keyword evidence="8 16" id="KW-0464">Manganese</keyword>
<proteinExistence type="inferred from homology"/>
<evidence type="ECO:0000256" key="13">
    <source>
        <dbReference type="ARBA" id="ARBA00049514"/>
    </source>
</evidence>
<organism evidence="17 18">
    <name type="scientific">Halococcoides cellulosivorans</name>
    <dbReference type="NCBI Taxonomy" id="1679096"/>
    <lineage>
        <taxon>Archaea</taxon>
        <taxon>Methanobacteriati</taxon>
        <taxon>Methanobacteriota</taxon>
        <taxon>Stenosarchaea group</taxon>
        <taxon>Halobacteria</taxon>
        <taxon>Halobacteriales</taxon>
        <taxon>Haloarculaceae</taxon>
        <taxon>Halococcoides</taxon>
    </lineage>
</organism>
<evidence type="ECO:0000256" key="10">
    <source>
        <dbReference type="ARBA" id="ARBA00033766"/>
    </source>
</evidence>
<evidence type="ECO:0000256" key="12">
    <source>
        <dbReference type="ARBA" id="ARBA00047746"/>
    </source>
</evidence>
<comment type="function">
    <text evidence="11">Essential for tRNA splicing and maturation. Acts by directly joining spliced tRNA halves to mature-sized tRNAs. Joins RNA with 2',3'-cyclic-phosphate or 3'-phosphate ends to RNA with 5'-hydroxy ends.</text>
</comment>
<feature type="active site" description="GMP-histidine intermediate" evidence="14">
    <location>
        <position position="416"/>
    </location>
</feature>
<evidence type="ECO:0000313" key="18">
    <source>
        <dbReference type="Proteomes" id="UP000244727"/>
    </source>
</evidence>
<dbReference type="InterPro" id="IPR001233">
    <property type="entry name" value="RtcB"/>
</dbReference>
<keyword evidence="6 15" id="KW-0547">Nucleotide-binding</keyword>
<feature type="binding site" evidence="16">
    <location>
        <position position="323"/>
    </location>
    <ligand>
        <name>Mn(2+)</name>
        <dbReference type="ChEBI" id="CHEBI:29035"/>
        <label>2</label>
    </ligand>
</feature>
<evidence type="ECO:0000256" key="1">
    <source>
        <dbReference type="ARBA" id="ARBA00008071"/>
    </source>
</evidence>
<comment type="subunit">
    <text evidence="2">Monomer.</text>
</comment>
<comment type="cofactor">
    <cofactor evidence="16">
        <name>Mn(2+)</name>
        <dbReference type="ChEBI" id="CHEBI:29035"/>
    </cofactor>
    <text evidence="16">Binds 2 manganese ions per subunit.</text>
</comment>
<accession>A0A2R4X240</accession>
<evidence type="ECO:0000256" key="16">
    <source>
        <dbReference type="PIRSR" id="PIRSR601233-3"/>
    </source>
</evidence>
<keyword evidence="4 17" id="KW-0436">Ligase</keyword>
<dbReference type="PANTHER" id="PTHR43749">
    <property type="entry name" value="RNA-SPLICING LIGASE RTCB"/>
    <property type="match status" value="1"/>
</dbReference>
<dbReference type="GO" id="GO:0042245">
    <property type="term" value="P:RNA repair"/>
    <property type="evidence" value="ECO:0007669"/>
    <property type="project" value="TreeGrafter"/>
</dbReference>
<evidence type="ECO:0000256" key="15">
    <source>
        <dbReference type="PIRSR" id="PIRSR601233-2"/>
    </source>
</evidence>
<feature type="binding site" evidence="16">
    <location>
        <position position="208"/>
    </location>
    <ligand>
        <name>Mn(2+)</name>
        <dbReference type="ChEBI" id="CHEBI:29035"/>
        <label>2</label>
    </ligand>
</feature>
<dbReference type="KEGG" id="harc:HARCEL1_08755"/>
<dbReference type="Pfam" id="PF01139">
    <property type="entry name" value="RtcB"/>
    <property type="match status" value="2"/>
</dbReference>
<dbReference type="GO" id="GO:0003909">
    <property type="term" value="F:DNA ligase activity"/>
    <property type="evidence" value="ECO:0007669"/>
    <property type="project" value="TreeGrafter"/>
</dbReference>
<evidence type="ECO:0000256" key="14">
    <source>
        <dbReference type="PIRSR" id="PIRSR601233-1"/>
    </source>
</evidence>
<feature type="binding site" evidence="15">
    <location>
        <begin position="189"/>
        <end position="193"/>
    </location>
    <ligand>
        <name>GMP</name>
        <dbReference type="ChEBI" id="CHEBI:58115"/>
    </ligand>
</feature>
<evidence type="ECO:0000256" key="2">
    <source>
        <dbReference type="ARBA" id="ARBA00011245"/>
    </source>
</evidence>
<dbReference type="GO" id="GO:0170057">
    <property type="term" value="F:RNA ligase (GTP) activity"/>
    <property type="evidence" value="ECO:0007669"/>
    <property type="project" value="UniProtKB-EC"/>
</dbReference>
<reference evidence="17 18" key="1">
    <citation type="submission" date="2018-04" db="EMBL/GenBank/DDBJ databases">
        <title>Halococcoides cellulosivorans gen. nov., sp. nov., an extremely halophilic cellulose-utilizing haloarchaeon from hypersaline lakes.</title>
        <authorList>
            <person name="Sorokin D.Y."/>
            <person name="Toshchakov S.V."/>
            <person name="Samarov N.I."/>
            <person name="Korzhenkov A."/>
            <person name="Kublanov I.V."/>
        </authorList>
    </citation>
    <scope>NUCLEOTIDE SEQUENCE [LARGE SCALE GENOMIC DNA]</scope>
    <source>
        <strain evidence="17 18">HArcel1</strain>
    </source>
</reference>
<dbReference type="GO" id="GO:0006281">
    <property type="term" value="P:DNA repair"/>
    <property type="evidence" value="ECO:0007669"/>
    <property type="project" value="TreeGrafter"/>
</dbReference>
<feature type="binding site" evidence="16">
    <location>
        <position position="76"/>
    </location>
    <ligand>
        <name>Mn(2+)</name>
        <dbReference type="ChEBI" id="CHEBI:29035"/>
        <label>1</label>
    </ligand>
</feature>